<gene>
    <name evidence="4" type="ORF">BCF44_103238</name>
</gene>
<reference evidence="4 5" key="1">
    <citation type="submission" date="2018-08" db="EMBL/GenBank/DDBJ databases">
        <title>Genomic Encyclopedia of Archaeal and Bacterial Type Strains, Phase II (KMG-II): from individual species to whole genera.</title>
        <authorList>
            <person name="Goeker M."/>
        </authorList>
    </citation>
    <scope>NUCLEOTIDE SEQUENCE [LARGE SCALE GENOMIC DNA]</scope>
    <source>
        <strain evidence="4 5">DSM 45791</strain>
    </source>
</reference>
<dbReference type="Pfam" id="PF01547">
    <property type="entry name" value="SBP_bac_1"/>
    <property type="match status" value="1"/>
</dbReference>
<evidence type="ECO:0000256" key="2">
    <source>
        <dbReference type="ARBA" id="ARBA00022448"/>
    </source>
</evidence>
<dbReference type="GO" id="GO:0042956">
    <property type="term" value="P:maltodextrin transmembrane transport"/>
    <property type="evidence" value="ECO:0007669"/>
    <property type="project" value="TreeGrafter"/>
</dbReference>
<keyword evidence="5" id="KW-1185">Reference proteome</keyword>
<dbReference type="CDD" id="cd13585">
    <property type="entry name" value="PBP2_TMBP_like"/>
    <property type="match status" value="1"/>
</dbReference>
<dbReference type="InterPro" id="IPR006059">
    <property type="entry name" value="SBP"/>
</dbReference>
<name>A0A3E0HZA7_9PSEU</name>
<evidence type="ECO:0000313" key="5">
    <source>
        <dbReference type="Proteomes" id="UP000256269"/>
    </source>
</evidence>
<evidence type="ECO:0000313" key="4">
    <source>
        <dbReference type="EMBL" id="REH51789.1"/>
    </source>
</evidence>
<dbReference type="SUPFAM" id="SSF53850">
    <property type="entry name" value="Periplasmic binding protein-like II"/>
    <property type="match status" value="1"/>
</dbReference>
<keyword evidence="2" id="KW-0813">Transport</keyword>
<proteinExistence type="inferred from homology"/>
<evidence type="ECO:0000256" key="1">
    <source>
        <dbReference type="ARBA" id="ARBA00008520"/>
    </source>
</evidence>
<dbReference type="RefSeq" id="WP_116173832.1">
    <property type="nucleotide sequence ID" value="NZ_CP144375.1"/>
</dbReference>
<accession>A0A3E0HZA7</accession>
<keyword evidence="4" id="KW-0762">Sugar transport</keyword>
<sequence>MPTNPLSRRGFLLGVAATATAIGVSGCGLGGSSDNPDDSSGPVTGDITGEIKFQTWALKPKYTDYINGMITAFQKQHNGVKITWIDQPADGYLQKVTADAAAGNLPDVVNVPPDLAYPLAKKKLLLNIDQAAPGTGKDYLDASWAAYALPGQSGSYGYPWYLNTGPTFYNKALFRQVGLDAEHPPTNYAELEAAALVMAQRSNKQVAMLGLTPVIADFGLYGCQVMNADGTKFTFNEPKGVEFVEMYKRLYDAGALIPEALTANYTGAGTKFMNQQIAWAPGSAYDLANFKTNAPSLYANVGITKTITNTGKAVMYVQGLSVSAASKNKATALAFAHFVTNAQNQMAFAKLTAIFPSTKGSMSDPYFSNDGGTDEGKVRVAAAKQLETAVNYTPVQWSDQMTTALQQQLADAMQGKTSPKQALDDTVAKCNKLLAG</sequence>
<protein>
    <submittedName>
        <fullName evidence="4">Multiple sugar transport system substrate-binding protein</fullName>
    </submittedName>
</protein>
<comment type="similarity">
    <text evidence="1">Belongs to the bacterial solute-binding protein 1 family.</text>
</comment>
<dbReference type="GO" id="GO:1901982">
    <property type="term" value="F:maltose binding"/>
    <property type="evidence" value="ECO:0007669"/>
    <property type="project" value="TreeGrafter"/>
</dbReference>
<dbReference type="EMBL" id="QUNO01000003">
    <property type="protein sequence ID" value="REH51789.1"/>
    <property type="molecule type" value="Genomic_DNA"/>
</dbReference>
<dbReference type="Proteomes" id="UP000256269">
    <property type="component" value="Unassembled WGS sequence"/>
</dbReference>
<evidence type="ECO:0000256" key="3">
    <source>
        <dbReference type="ARBA" id="ARBA00022729"/>
    </source>
</evidence>
<dbReference type="OrthoDB" id="9780991at2"/>
<dbReference type="PROSITE" id="PS51318">
    <property type="entry name" value="TAT"/>
    <property type="match status" value="1"/>
</dbReference>
<dbReference type="PANTHER" id="PTHR30061">
    <property type="entry name" value="MALTOSE-BINDING PERIPLASMIC PROTEIN"/>
    <property type="match status" value="1"/>
</dbReference>
<keyword evidence="3" id="KW-0732">Signal</keyword>
<dbReference type="InterPro" id="IPR006311">
    <property type="entry name" value="TAT_signal"/>
</dbReference>
<dbReference type="Gene3D" id="3.40.190.10">
    <property type="entry name" value="Periplasmic binding protein-like II"/>
    <property type="match status" value="1"/>
</dbReference>
<comment type="caution">
    <text evidence="4">The sequence shown here is derived from an EMBL/GenBank/DDBJ whole genome shotgun (WGS) entry which is preliminary data.</text>
</comment>
<dbReference type="AlphaFoldDB" id="A0A3E0HZA7"/>
<dbReference type="GO" id="GO:0015768">
    <property type="term" value="P:maltose transport"/>
    <property type="evidence" value="ECO:0007669"/>
    <property type="project" value="TreeGrafter"/>
</dbReference>
<dbReference type="GO" id="GO:0055052">
    <property type="term" value="C:ATP-binding cassette (ABC) transporter complex, substrate-binding subunit-containing"/>
    <property type="evidence" value="ECO:0007669"/>
    <property type="project" value="TreeGrafter"/>
</dbReference>
<dbReference type="PANTHER" id="PTHR30061:SF50">
    <property type="entry name" value="MALTOSE_MALTODEXTRIN-BINDING PERIPLASMIC PROTEIN"/>
    <property type="match status" value="1"/>
</dbReference>
<organism evidence="4 5">
    <name type="scientific">Kutzneria buriramensis</name>
    <dbReference type="NCBI Taxonomy" id="1045776"/>
    <lineage>
        <taxon>Bacteria</taxon>
        <taxon>Bacillati</taxon>
        <taxon>Actinomycetota</taxon>
        <taxon>Actinomycetes</taxon>
        <taxon>Pseudonocardiales</taxon>
        <taxon>Pseudonocardiaceae</taxon>
        <taxon>Kutzneria</taxon>
    </lineage>
</organism>